<evidence type="ECO:0000313" key="16">
    <source>
        <dbReference type="EMBL" id="KAJ1922210.1"/>
    </source>
</evidence>
<evidence type="ECO:0000256" key="14">
    <source>
        <dbReference type="SAM" id="Coils"/>
    </source>
</evidence>
<dbReference type="OrthoDB" id="342726at2759"/>
<keyword evidence="8" id="KW-0106">Calcium</keyword>
<keyword evidence="10 14" id="KW-0175">Coiled coil</keyword>
<evidence type="ECO:0000256" key="9">
    <source>
        <dbReference type="ARBA" id="ARBA00022989"/>
    </source>
</evidence>
<dbReference type="GO" id="GO:0005262">
    <property type="term" value="F:calcium channel activity"/>
    <property type="evidence" value="ECO:0007669"/>
    <property type="project" value="UniProtKB-KW"/>
</dbReference>
<keyword evidence="12 15" id="KW-0472">Membrane</keyword>
<dbReference type="AlphaFoldDB" id="A0A9W8DXB8"/>
<comment type="caution">
    <text evidence="16">The sequence shown here is derived from an EMBL/GenBank/DDBJ whole genome shotgun (WGS) entry which is preliminary data.</text>
</comment>
<evidence type="ECO:0000256" key="10">
    <source>
        <dbReference type="ARBA" id="ARBA00023054"/>
    </source>
</evidence>
<evidence type="ECO:0000256" key="11">
    <source>
        <dbReference type="ARBA" id="ARBA00023065"/>
    </source>
</evidence>
<sequence length="148" mass="16549">MIPSINIVKEKTQSTGGNLVKRQRRIEVLEQQLKQTRKEAQSLQFKTSIFSAVVQMIMIYFVNSMYSGIPVAKLPFTPIGLFQGITHRGLEGTDYTECSAMFLFIIGTLVSKSLLEKVLGFAIPKSGNTVPEWVTNPEALLDGLQKQR</sequence>
<keyword evidence="17" id="KW-1185">Reference proteome</keyword>
<dbReference type="SMART" id="SM01415">
    <property type="entry name" value="DUF106"/>
    <property type="match status" value="1"/>
</dbReference>
<dbReference type="PANTHER" id="PTHR20917:SF0">
    <property type="entry name" value="CALCIUM LOAD-ACTIVATED CALCIUM CHANNEL"/>
    <property type="match status" value="1"/>
</dbReference>
<keyword evidence="3" id="KW-0813">Transport</keyword>
<proteinExistence type="inferred from homology"/>
<dbReference type="InterPro" id="IPR002809">
    <property type="entry name" value="EMC3/TMCO1"/>
</dbReference>
<dbReference type="InterPro" id="IPR008559">
    <property type="entry name" value="TMCO1"/>
</dbReference>
<comment type="similarity">
    <text evidence="2">Belongs to the TMCO1 family.</text>
</comment>
<keyword evidence="13" id="KW-0407">Ion channel</keyword>
<keyword evidence="11" id="KW-0406">Ion transport</keyword>
<evidence type="ECO:0000256" key="7">
    <source>
        <dbReference type="ARBA" id="ARBA00022824"/>
    </source>
</evidence>
<dbReference type="GO" id="GO:0005789">
    <property type="term" value="C:endoplasmic reticulum membrane"/>
    <property type="evidence" value="ECO:0007669"/>
    <property type="project" value="UniProtKB-SubCell"/>
</dbReference>
<reference evidence="16" key="1">
    <citation type="submission" date="2022-07" db="EMBL/GenBank/DDBJ databases">
        <title>Phylogenomic reconstructions and comparative analyses of Kickxellomycotina fungi.</title>
        <authorList>
            <person name="Reynolds N.K."/>
            <person name="Stajich J.E."/>
            <person name="Barry K."/>
            <person name="Grigoriev I.V."/>
            <person name="Crous P."/>
            <person name="Smith M.E."/>
        </authorList>
    </citation>
    <scope>NUCLEOTIDE SEQUENCE</scope>
    <source>
        <strain evidence="16">NBRC 100468</strain>
    </source>
</reference>
<dbReference type="EMBL" id="JANBPU010000001">
    <property type="protein sequence ID" value="KAJ1922210.1"/>
    <property type="molecule type" value="Genomic_DNA"/>
</dbReference>
<feature type="coiled-coil region" evidence="14">
    <location>
        <begin position="19"/>
        <end position="46"/>
    </location>
</feature>
<feature type="transmembrane region" description="Helical" evidence="15">
    <location>
        <begin position="43"/>
        <end position="62"/>
    </location>
</feature>
<dbReference type="Proteomes" id="UP001150538">
    <property type="component" value="Unassembled WGS sequence"/>
</dbReference>
<keyword evidence="6 15" id="KW-0812">Transmembrane</keyword>
<dbReference type="GO" id="GO:0032469">
    <property type="term" value="P:endoplasmic reticulum calcium ion homeostasis"/>
    <property type="evidence" value="ECO:0007669"/>
    <property type="project" value="InterPro"/>
</dbReference>
<evidence type="ECO:0000256" key="4">
    <source>
        <dbReference type="ARBA" id="ARBA00022568"/>
    </source>
</evidence>
<evidence type="ECO:0000256" key="2">
    <source>
        <dbReference type="ARBA" id="ARBA00006537"/>
    </source>
</evidence>
<evidence type="ECO:0000256" key="1">
    <source>
        <dbReference type="ARBA" id="ARBA00004477"/>
    </source>
</evidence>
<keyword evidence="4" id="KW-0109">Calcium transport</keyword>
<dbReference type="PANTHER" id="PTHR20917">
    <property type="entry name" value="PNAS-RELATED"/>
    <property type="match status" value="1"/>
</dbReference>
<protein>
    <recommendedName>
        <fullName evidence="18">Calcium load-activated calcium channel</fullName>
    </recommendedName>
</protein>
<keyword evidence="7" id="KW-0256">Endoplasmic reticulum</keyword>
<keyword evidence="5" id="KW-0107">Calcium channel</keyword>
<evidence type="ECO:0000256" key="5">
    <source>
        <dbReference type="ARBA" id="ARBA00022673"/>
    </source>
</evidence>
<evidence type="ECO:0000313" key="17">
    <source>
        <dbReference type="Proteomes" id="UP001150538"/>
    </source>
</evidence>
<evidence type="ECO:0000256" key="6">
    <source>
        <dbReference type="ARBA" id="ARBA00022692"/>
    </source>
</evidence>
<evidence type="ECO:0008006" key="18">
    <source>
        <dbReference type="Google" id="ProtNLM"/>
    </source>
</evidence>
<keyword evidence="9 15" id="KW-1133">Transmembrane helix</keyword>
<organism evidence="16 17">
    <name type="scientific">Mycoemilia scoparia</name>
    <dbReference type="NCBI Taxonomy" id="417184"/>
    <lineage>
        <taxon>Eukaryota</taxon>
        <taxon>Fungi</taxon>
        <taxon>Fungi incertae sedis</taxon>
        <taxon>Zoopagomycota</taxon>
        <taxon>Kickxellomycotina</taxon>
        <taxon>Kickxellomycetes</taxon>
        <taxon>Kickxellales</taxon>
        <taxon>Kickxellaceae</taxon>
        <taxon>Mycoemilia</taxon>
    </lineage>
</organism>
<gene>
    <name evidence="16" type="ORF">H4219_000072</name>
</gene>
<evidence type="ECO:0000256" key="15">
    <source>
        <dbReference type="SAM" id="Phobius"/>
    </source>
</evidence>
<comment type="subcellular location">
    <subcellularLocation>
        <location evidence="1">Endoplasmic reticulum membrane</location>
        <topology evidence="1">Multi-pass membrane protein</topology>
    </subcellularLocation>
</comment>
<evidence type="ECO:0000256" key="3">
    <source>
        <dbReference type="ARBA" id="ARBA00022448"/>
    </source>
</evidence>
<name>A0A9W8DXB8_9FUNG</name>
<evidence type="ECO:0000256" key="12">
    <source>
        <dbReference type="ARBA" id="ARBA00023136"/>
    </source>
</evidence>
<evidence type="ECO:0000256" key="13">
    <source>
        <dbReference type="ARBA" id="ARBA00023303"/>
    </source>
</evidence>
<evidence type="ECO:0000256" key="8">
    <source>
        <dbReference type="ARBA" id="ARBA00022837"/>
    </source>
</evidence>
<accession>A0A9W8DXB8</accession>
<dbReference type="Pfam" id="PF01956">
    <property type="entry name" value="EMC3_TMCO1"/>
    <property type="match status" value="1"/>
</dbReference>